<sequence length="573" mass="55671">MDPVPTGIVNPIQGNVNQTLSILRNPLIGLIGLPSNLSIDVNGLLTQAASGSDIGLNVIAKDGTIVGPNGTCNASATSFMLDTPAGLAIGGNMITGLGAAGQQASAGEINSIAFGNRAVTNAAALRSIAIGPDAAVGAGGTGSVAIGSLSAVSVANSVALGAGSIAARGPLTGYTAPLLTGTFNSVGEISVGAPGALRQITNIAPGTAATDAVNLQQLQAVAAAIPQNAVTYTDATQATVALGGAAGTTITNVAPGAVTATSTDAVNGAQLYATNQQVAANTTAIANLSGQVTTNTTAIANLSGAVTSNTTAITNLSGQVTANTTAITNLQTAVSVLTVTGGSPVQYSDPGSPTVPNGGMPTNDVTIVGATAGPVTVHNVAAGSVSTTSTDAVNGAQLNATNTQVAQAQTTATTALGLAQNSVQYDNAQRSSVTLNSGGGATRLGNVANGVAANDAVNLSQLQSALGNSLTNAVSLANAYTDSRFGALQFDLRDARRQARAGTAAALAAGAIPQPNEAGRTMIGAGVGTYAGRSAFAFGAAHATEDGKALFRVGITYDSSSKVGANAGAGFQF</sequence>
<accession>A0ABP7TM22</accession>
<dbReference type="InterPro" id="IPR045584">
    <property type="entry name" value="Pilin-like"/>
</dbReference>
<evidence type="ECO:0000259" key="12">
    <source>
        <dbReference type="Pfam" id="PF05662"/>
    </source>
</evidence>
<evidence type="ECO:0000256" key="1">
    <source>
        <dbReference type="ARBA" id="ARBA00004241"/>
    </source>
</evidence>
<gene>
    <name evidence="13" type="ORF">GCM10022281_03690</name>
</gene>
<comment type="similarity">
    <text evidence="3">Belongs to the autotransporter-2 (AT-2) (TC 1.B.40) family.</text>
</comment>
<dbReference type="InterPro" id="IPR008635">
    <property type="entry name" value="Coiled_stalk_dom"/>
</dbReference>
<dbReference type="Gene3D" id="1.20.5.170">
    <property type="match status" value="3"/>
</dbReference>
<evidence type="ECO:0000259" key="11">
    <source>
        <dbReference type="Pfam" id="PF03895"/>
    </source>
</evidence>
<dbReference type="Pfam" id="PF05662">
    <property type="entry name" value="YadA_stalk"/>
    <property type="match status" value="4"/>
</dbReference>
<dbReference type="SUPFAM" id="SSF54523">
    <property type="entry name" value="Pili subunits"/>
    <property type="match status" value="1"/>
</dbReference>
<evidence type="ECO:0000256" key="2">
    <source>
        <dbReference type="ARBA" id="ARBA00004442"/>
    </source>
</evidence>
<dbReference type="Pfam" id="PF03895">
    <property type="entry name" value="YadA_anchor"/>
    <property type="match status" value="1"/>
</dbReference>
<keyword evidence="4" id="KW-0813">Transport</keyword>
<feature type="domain" description="Trimeric autotransporter adhesin YadA-like stalk" evidence="12">
    <location>
        <begin position="377"/>
        <end position="414"/>
    </location>
</feature>
<dbReference type="Gene3D" id="1.20.5.2280">
    <property type="match status" value="1"/>
</dbReference>
<feature type="domain" description="Trimeric autotransporter adhesin YadA-like C-terminal membrane anchor" evidence="11">
    <location>
        <begin position="513"/>
        <end position="573"/>
    </location>
</feature>
<keyword evidence="10" id="KW-0998">Cell outer membrane</keyword>
<evidence type="ECO:0000256" key="7">
    <source>
        <dbReference type="ARBA" id="ARBA00022729"/>
    </source>
</evidence>
<evidence type="ECO:0000313" key="14">
    <source>
        <dbReference type="Proteomes" id="UP001424459"/>
    </source>
</evidence>
<keyword evidence="7" id="KW-0732">Signal</keyword>
<evidence type="ECO:0000256" key="5">
    <source>
        <dbReference type="ARBA" id="ARBA00022452"/>
    </source>
</evidence>
<comment type="caution">
    <text evidence="13">The sequence shown here is derived from an EMBL/GenBank/DDBJ whole genome shotgun (WGS) entry which is preliminary data.</text>
</comment>
<dbReference type="Proteomes" id="UP001424459">
    <property type="component" value="Unassembled WGS sequence"/>
</dbReference>
<dbReference type="Gene3D" id="2.150.10.10">
    <property type="entry name" value="Serralysin-like metalloprotease, C-terminal"/>
    <property type="match status" value="2"/>
</dbReference>
<comment type="subcellular location">
    <subcellularLocation>
        <location evidence="2">Cell outer membrane</location>
    </subcellularLocation>
    <subcellularLocation>
        <location evidence="1">Cell surface</location>
    </subcellularLocation>
</comment>
<evidence type="ECO:0000256" key="6">
    <source>
        <dbReference type="ARBA" id="ARBA00022692"/>
    </source>
</evidence>
<evidence type="ECO:0000256" key="9">
    <source>
        <dbReference type="ARBA" id="ARBA00023136"/>
    </source>
</evidence>
<feature type="domain" description="Trimeric autotransporter adhesin YadA-like stalk" evidence="12">
    <location>
        <begin position="446"/>
        <end position="477"/>
    </location>
</feature>
<feature type="domain" description="Trimeric autotransporter adhesin YadA-like stalk" evidence="12">
    <location>
        <begin position="199"/>
        <end position="239"/>
    </location>
</feature>
<keyword evidence="14" id="KW-1185">Reference proteome</keyword>
<evidence type="ECO:0000256" key="3">
    <source>
        <dbReference type="ARBA" id="ARBA00005848"/>
    </source>
</evidence>
<feature type="domain" description="Trimeric autotransporter adhesin YadA-like stalk" evidence="12">
    <location>
        <begin position="250"/>
        <end position="292"/>
    </location>
</feature>
<evidence type="ECO:0000256" key="4">
    <source>
        <dbReference type="ARBA" id="ARBA00022448"/>
    </source>
</evidence>
<protein>
    <submittedName>
        <fullName evidence="13">Uncharacterized protein</fullName>
    </submittedName>
</protein>
<keyword evidence="8" id="KW-0653">Protein transport</keyword>
<evidence type="ECO:0000256" key="8">
    <source>
        <dbReference type="ARBA" id="ARBA00022927"/>
    </source>
</evidence>
<dbReference type="Gene3D" id="3.30.1300.30">
    <property type="entry name" value="GSPII I/J protein-like"/>
    <property type="match status" value="1"/>
</dbReference>
<proteinExistence type="inferred from homology"/>
<reference evidence="14" key="1">
    <citation type="journal article" date="2019" name="Int. J. Syst. Evol. Microbiol.">
        <title>The Global Catalogue of Microorganisms (GCM) 10K type strain sequencing project: providing services to taxonomists for standard genome sequencing and annotation.</title>
        <authorList>
            <consortium name="The Broad Institute Genomics Platform"/>
            <consortium name="The Broad Institute Genome Sequencing Center for Infectious Disease"/>
            <person name="Wu L."/>
            <person name="Ma J."/>
        </authorList>
    </citation>
    <scope>NUCLEOTIDE SEQUENCE [LARGE SCALE GENOMIC DNA]</scope>
    <source>
        <strain evidence="14">JCM 17564</strain>
    </source>
</reference>
<dbReference type="InterPro" id="IPR011049">
    <property type="entry name" value="Serralysin-like_metalloprot_C"/>
</dbReference>
<keyword evidence="6" id="KW-0812">Transmembrane</keyword>
<dbReference type="InterPro" id="IPR005594">
    <property type="entry name" value="YadA_C"/>
</dbReference>
<keyword evidence="5" id="KW-1134">Transmembrane beta strand</keyword>
<keyword evidence="9" id="KW-0472">Membrane</keyword>
<organism evidence="13 14">
    <name type="scientific">Sphingomonas rosea</name>
    <dbReference type="NCBI Taxonomy" id="335605"/>
    <lineage>
        <taxon>Bacteria</taxon>
        <taxon>Pseudomonadati</taxon>
        <taxon>Pseudomonadota</taxon>
        <taxon>Alphaproteobacteria</taxon>
        <taxon>Sphingomonadales</taxon>
        <taxon>Sphingomonadaceae</taxon>
        <taxon>Sphingomonas</taxon>
    </lineage>
</organism>
<dbReference type="SUPFAM" id="SSF101967">
    <property type="entry name" value="Adhesin YadA, collagen-binding domain"/>
    <property type="match status" value="3"/>
</dbReference>
<evidence type="ECO:0000313" key="13">
    <source>
        <dbReference type="EMBL" id="GAA4028151.1"/>
    </source>
</evidence>
<dbReference type="EMBL" id="BAABBR010000001">
    <property type="protein sequence ID" value="GAA4028151.1"/>
    <property type="molecule type" value="Genomic_DNA"/>
</dbReference>
<name>A0ABP7TM22_9SPHN</name>
<evidence type="ECO:0000256" key="10">
    <source>
        <dbReference type="ARBA" id="ARBA00023237"/>
    </source>
</evidence>